<keyword evidence="2" id="KW-0472">Membrane</keyword>
<evidence type="ECO:0008006" key="4">
    <source>
        <dbReference type="Google" id="ProtNLM"/>
    </source>
</evidence>
<organism evidence="3">
    <name type="scientific">marine sediment metagenome</name>
    <dbReference type="NCBI Taxonomy" id="412755"/>
    <lineage>
        <taxon>unclassified sequences</taxon>
        <taxon>metagenomes</taxon>
        <taxon>ecological metagenomes</taxon>
    </lineage>
</organism>
<dbReference type="AlphaFoldDB" id="X0VE53"/>
<name>X0VE53_9ZZZZ</name>
<keyword evidence="2" id="KW-0812">Transmembrane</keyword>
<reference evidence="3" key="1">
    <citation type="journal article" date="2014" name="Front. Microbiol.">
        <title>High frequency of phylogenetically diverse reductive dehalogenase-homologous genes in deep subseafloor sedimentary metagenomes.</title>
        <authorList>
            <person name="Kawai M."/>
            <person name="Futagami T."/>
            <person name="Toyoda A."/>
            <person name="Takaki Y."/>
            <person name="Nishi S."/>
            <person name="Hori S."/>
            <person name="Arai W."/>
            <person name="Tsubouchi T."/>
            <person name="Morono Y."/>
            <person name="Uchiyama I."/>
            <person name="Ito T."/>
            <person name="Fujiyama A."/>
            <person name="Inagaki F."/>
            <person name="Takami H."/>
        </authorList>
    </citation>
    <scope>NUCLEOTIDE SEQUENCE</scope>
    <source>
        <strain evidence="3">Expedition CK06-06</strain>
    </source>
</reference>
<feature type="transmembrane region" description="Helical" evidence="2">
    <location>
        <begin position="168"/>
        <end position="187"/>
    </location>
</feature>
<accession>X0VE53</accession>
<feature type="non-terminal residue" evidence="3">
    <location>
        <position position="1"/>
    </location>
</feature>
<keyword evidence="2" id="KW-1133">Transmembrane helix</keyword>
<dbReference type="EMBL" id="BARS01031303">
    <property type="protein sequence ID" value="GAG16630.1"/>
    <property type="molecule type" value="Genomic_DNA"/>
</dbReference>
<proteinExistence type="predicted"/>
<evidence type="ECO:0000256" key="2">
    <source>
        <dbReference type="SAM" id="Phobius"/>
    </source>
</evidence>
<protein>
    <recommendedName>
        <fullName evidence="4">PEP-CTERM protein-sorting domain-containing protein</fullName>
    </recommendedName>
</protein>
<evidence type="ECO:0000256" key="1">
    <source>
        <dbReference type="SAM" id="MobiDB-lite"/>
    </source>
</evidence>
<gene>
    <name evidence="3" type="ORF">S01H1_48733</name>
</gene>
<evidence type="ECO:0000313" key="3">
    <source>
        <dbReference type="EMBL" id="GAG16630.1"/>
    </source>
</evidence>
<comment type="caution">
    <text evidence="3">The sequence shown here is derived from an EMBL/GenBank/DDBJ whole genome shotgun (WGS) entry which is preliminary data.</text>
</comment>
<sequence length="193" mass="20937">ANSNYNGHGYQMEGSKEVSGGTNGIDWGDYLDRLKHPDEAPDNDPPHVDEAVIFNFDSLFNVNATSIVVILEDFRFDPTGKIALDIEFTNRTPLSFALLETSDATIFTEESSALKQWSLNFNGLSGLGTNDFVDYFAIRALDDLTGGAPKPTAEHFLINGFSANVSPIPAPGALLLGSIGIGLVGFLRRRRTL</sequence>
<feature type="region of interest" description="Disordered" evidence="1">
    <location>
        <begin position="1"/>
        <end position="21"/>
    </location>
</feature>